<dbReference type="PROSITE" id="PS50879">
    <property type="entry name" value="RNASE_H_1"/>
    <property type="match status" value="1"/>
</dbReference>
<dbReference type="InterPro" id="IPR002156">
    <property type="entry name" value="RNaseH_domain"/>
</dbReference>
<dbReference type="InParanoid" id="A0A061E9G3"/>
<dbReference type="Pfam" id="PF13456">
    <property type="entry name" value="RVT_3"/>
    <property type="match status" value="1"/>
</dbReference>
<proteinExistence type="predicted"/>
<dbReference type="Proteomes" id="UP000026915">
    <property type="component" value="Chromosome 2"/>
</dbReference>
<organism evidence="2 3">
    <name type="scientific">Theobroma cacao</name>
    <name type="common">Cacao</name>
    <name type="synonym">Cocoa</name>
    <dbReference type="NCBI Taxonomy" id="3641"/>
    <lineage>
        <taxon>Eukaryota</taxon>
        <taxon>Viridiplantae</taxon>
        <taxon>Streptophyta</taxon>
        <taxon>Embryophyta</taxon>
        <taxon>Tracheophyta</taxon>
        <taxon>Spermatophyta</taxon>
        <taxon>Magnoliopsida</taxon>
        <taxon>eudicotyledons</taxon>
        <taxon>Gunneridae</taxon>
        <taxon>Pentapetalae</taxon>
        <taxon>rosids</taxon>
        <taxon>malvids</taxon>
        <taxon>Malvales</taxon>
        <taxon>Malvaceae</taxon>
        <taxon>Byttnerioideae</taxon>
        <taxon>Theobroma</taxon>
    </lineage>
</organism>
<evidence type="ECO:0000313" key="3">
    <source>
        <dbReference type="Proteomes" id="UP000026915"/>
    </source>
</evidence>
<dbReference type="EMBL" id="CM001880">
    <property type="protein sequence ID" value="EOY01630.1"/>
    <property type="molecule type" value="Genomic_DNA"/>
</dbReference>
<dbReference type="SUPFAM" id="SSF53098">
    <property type="entry name" value="Ribonuclease H-like"/>
    <property type="match status" value="1"/>
</dbReference>
<dbReference type="GO" id="GO:0004523">
    <property type="term" value="F:RNA-DNA hybrid ribonuclease activity"/>
    <property type="evidence" value="ECO:0007669"/>
    <property type="project" value="InterPro"/>
</dbReference>
<name>A0A061E9G3_THECC</name>
<sequence length="400" mass="45709">MQAGTMESLFLMERYGIDEKALWKKLIVDKYGLGETSWVPSSSHITRTSSIWRNIVKLPSNKGVFNLIGFHACHWIVGNGASILFWRDKWLEDIPLSSKYPQLLSLATEKDLKVQKAWVTGEWTITFKRVLYHWEKSIYDEILNALSSITFIPSREDRLVWKHDLKRSFLDTLTGRQTPWLQSIWKMPMPPKVQCFLWMAALNSIPTKVVLSTRGVHFSPDQLHCSWLSILGYFSQEMVDCVWCNFMISMIRACERDDAVDDLGWWTEPSNSLARRSPLHHRVEISWQPPPSRELKFNVDGSVKGKQGPASCGGVLHNSDGLVVGIFFSPLRLCDSNFAELMAILKAIHLFVASLYANCPITIESDSKVALLWVFKEGNGFADSLAKYRADKPSSFSAWW</sequence>
<keyword evidence="3" id="KW-1185">Reference proteome</keyword>
<dbReference type="InterPro" id="IPR012337">
    <property type="entry name" value="RNaseH-like_sf"/>
</dbReference>
<accession>A0A061E9G3</accession>
<reference evidence="2 3" key="1">
    <citation type="journal article" date="2013" name="Genome Biol.">
        <title>The genome sequence of the most widely cultivated cacao type and its use to identify candidate genes regulating pod color.</title>
        <authorList>
            <person name="Motamayor J.C."/>
            <person name="Mockaitis K."/>
            <person name="Schmutz J."/>
            <person name="Haiminen N."/>
            <person name="Iii D.L."/>
            <person name="Cornejo O."/>
            <person name="Findley S.D."/>
            <person name="Zheng P."/>
            <person name="Utro F."/>
            <person name="Royaert S."/>
            <person name="Saski C."/>
            <person name="Jenkins J."/>
            <person name="Podicheti R."/>
            <person name="Zhao M."/>
            <person name="Scheffler B.E."/>
            <person name="Stack J.C."/>
            <person name="Feltus F.A."/>
            <person name="Mustiga G.M."/>
            <person name="Amores F."/>
            <person name="Phillips W."/>
            <person name="Marelli J.P."/>
            <person name="May G.D."/>
            <person name="Shapiro H."/>
            <person name="Ma J."/>
            <person name="Bustamante C.D."/>
            <person name="Schnell R.J."/>
            <person name="Main D."/>
            <person name="Gilbert D."/>
            <person name="Parida L."/>
            <person name="Kuhn D.N."/>
        </authorList>
    </citation>
    <scope>NUCLEOTIDE SEQUENCE [LARGE SCALE GENOMIC DNA]</scope>
    <source>
        <strain evidence="3">cv. Matina 1-6</strain>
    </source>
</reference>
<dbReference type="InterPro" id="IPR036397">
    <property type="entry name" value="RNaseH_sf"/>
</dbReference>
<dbReference type="Gene3D" id="3.30.420.10">
    <property type="entry name" value="Ribonuclease H-like superfamily/Ribonuclease H"/>
    <property type="match status" value="1"/>
</dbReference>
<dbReference type="CDD" id="cd06222">
    <property type="entry name" value="RNase_H_like"/>
    <property type="match status" value="1"/>
</dbReference>
<dbReference type="Gramene" id="EOY01630">
    <property type="protein sequence ID" value="EOY01630"/>
    <property type="gene ID" value="TCM_011477"/>
</dbReference>
<dbReference type="PANTHER" id="PTHR33033:SF69">
    <property type="entry name" value="POLYNUCLEOTIDYL TRANSFERASE, RIBONUCLEASE H FOLD"/>
    <property type="match status" value="1"/>
</dbReference>
<dbReference type="PANTHER" id="PTHR33033">
    <property type="entry name" value="POLYNUCLEOTIDYL TRANSFERASE, RIBONUCLEASE H-LIKE SUPERFAMILY PROTEIN-RELATED"/>
    <property type="match status" value="1"/>
</dbReference>
<gene>
    <name evidence="2" type="ORF">TCM_011477</name>
</gene>
<dbReference type="InterPro" id="IPR026960">
    <property type="entry name" value="RVT-Znf"/>
</dbReference>
<protein>
    <recommendedName>
        <fullName evidence="1">RNase H type-1 domain-containing protein</fullName>
    </recommendedName>
</protein>
<feature type="domain" description="RNase H type-1" evidence="1">
    <location>
        <begin position="291"/>
        <end position="400"/>
    </location>
</feature>
<dbReference type="HOGENOM" id="CLU_689666_0_0_1"/>
<evidence type="ECO:0000259" key="1">
    <source>
        <dbReference type="PROSITE" id="PS50879"/>
    </source>
</evidence>
<dbReference type="eggNOG" id="KOG1075">
    <property type="taxonomic scope" value="Eukaryota"/>
</dbReference>
<dbReference type="AlphaFoldDB" id="A0A061E9G3"/>
<evidence type="ECO:0000313" key="2">
    <source>
        <dbReference type="EMBL" id="EOY01630.1"/>
    </source>
</evidence>
<dbReference type="InterPro" id="IPR044730">
    <property type="entry name" value="RNase_H-like_dom_plant"/>
</dbReference>
<dbReference type="GO" id="GO:0003676">
    <property type="term" value="F:nucleic acid binding"/>
    <property type="evidence" value="ECO:0007669"/>
    <property type="project" value="InterPro"/>
</dbReference>
<dbReference type="Pfam" id="PF13966">
    <property type="entry name" value="zf-RVT"/>
    <property type="match status" value="1"/>
</dbReference>